<gene>
    <name evidence="1" type="ORF">GCM10011274_40510</name>
</gene>
<sequence length="167" mass="18484">MKQRGFMLNLPSLVIALALSAIVTLSTFQSSRTELKLQSYDGIDFSARIIGKAINGYYLNHCSDSSFSQPTLAGLKSSYIQNPSVIETPENIAFVPSVSGVGTEEVTYYVTANMPDSATAKWFERKKSNTSVTNTQVQWAFRPTLSSETNSIRYRQLRAAYGNDDCK</sequence>
<reference evidence="1" key="1">
    <citation type="journal article" date="2014" name="Int. J. Syst. Evol. Microbiol.">
        <title>Complete genome sequence of Corynebacterium casei LMG S-19264T (=DSM 44701T), isolated from a smear-ripened cheese.</title>
        <authorList>
            <consortium name="US DOE Joint Genome Institute (JGI-PGF)"/>
            <person name="Walter F."/>
            <person name="Albersmeier A."/>
            <person name="Kalinowski J."/>
            <person name="Ruckert C."/>
        </authorList>
    </citation>
    <scope>NUCLEOTIDE SEQUENCE</scope>
    <source>
        <strain evidence="1">KCTC 32337</strain>
    </source>
</reference>
<name>A0A8H9M2R2_9ALTE</name>
<organism evidence="1 2">
    <name type="scientific">Paraglaciecola chathamensis</name>
    <dbReference type="NCBI Taxonomy" id="368405"/>
    <lineage>
        <taxon>Bacteria</taxon>
        <taxon>Pseudomonadati</taxon>
        <taxon>Pseudomonadota</taxon>
        <taxon>Gammaproteobacteria</taxon>
        <taxon>Alteromonadales</taxon>
        <taxon>Alteromonadaceae</taxon>
        <taxon>Paraglaciecola</taxon>
    </lineage>
</organism>
<dbReference type="RefSeq" id="WP_013755346.1">
    <property type="nucleotide sequence ID" value="NZ_BMZC01000014.1"/>
</dbReference>
<dbReference type="Proteomes" id="UP000622604">
    <property type="component" value="Unassembled WGS sequence"/>
</dbReference>
<dbReference type="AlphaFoldDB" id="A0A8H9M2R2"/>
<reference evidence="1" key="2">
    <citation type="submission" date="2020-09" db="EMBL/GenBank/DDBJ databases">
        <authorList>
            <person name="Sun Q."/>
            <person name="Kim S."/>
        </authorList>
    </citation>
    <scope>NUCLEOTIDE SEQUENCE</scope>
    <source>
        <strain evidence="1">KCTC 32337</strain>
    </source>
</reference>
<dbReference type="EMBL" id="BMZC01000014">
    <property type="protein sequence ID" value="GGZ78248.1"/>
    <property type="molecule type" value="Genomic_DNA"/>
</dbReference>
<evidence type="ECO:0000313" key="1">
    <source>
        <dbReference type="EMBL" id="GGZ78248.1"/>
    </source>
</evidence>
<protein>
    <submittedName>
        <fullName evidence="1">Uncharacterized protein</fullName>
    </submittedName>
</protein>
<comment type="caution">
    <text evidence="1">The sequence shown here is derived from an EMBL/GenBank/DDBJ whole genome shotgun (WGS) entry which is preliminary data.</text>
</comment>
<evidence type="ECO:0000313" key="2">
    <source>
        <dbReference type="Proteomes" id="UP000622604"/>
    </source>
</evidence>
<accession>A0A8H9M2R2</accession>
<proteinExistence type="predicted"/>